<dbReference type="InParanoid" id="A0A3N4M2J6"/>
<organism evidence="1 2">
    <name type="scientific">Terfezia boudieri ATCC MYA-4762</name>
    <dbReference type="NCBI Taxonomy" id="1051890"/>
    <lineage>
        <taxon>Eukaryota</taxon>
        <taxon>Fungi</taxon>
        <taxon>Dikarya</taxon>
        <taxon>Ascomycota</taxon>
        <taxon>Pezizomycotina</taxon>
        <taxon>Pezizomycetes</taxon>
        <taxon>Pezizales</taxon>
        <taxon>Pezizaceae</taxon>
        <taxon>Terfezia</taxon>
    </lineage>
</organism>
<name>A0A3N4M2J6_9PEZI</name>
<dbReference type="Proteomes" id="UP000267821">
    <property type="component" value="Unassembled WGS sequence"/>
</dbReference>
<keyword evidence="2" id="KW-1185">Reference proteome</keyword>
<dbReference type="EMBL" id="ML121528">
    <property type="protein sequence ID" value="RPB29270.1"/>
    <property type="molecule type" value="Genomic_DNA"/>
</dbReference>
<reference evidence="1 2" key="1">
    <citation type="journal article" date="2018" name="Nat. Ecol. Evol.">
        <title>Pezizomycetes genomes reveal the molecular basis of ectomycorrhizal truffle lifestyle.</title>
        <authorList>
            <person name="Murat C."/>
            <person name="Payen T."/>
            <person name="Noel B."/>
            <person name="Kuo A."/>
            <person name="Morin E."/>
            <person name="Chen J."/>
            <person name="Kohler A."/>
            <person name="Krizsan K."/>
            <person name="Balestrini R."/>
            <person name="Da Silva C."/>
            <person name="Montanini B."/>
            <person name="Hainaut M."/>
            <person name="Levati E."/>
            <person name="Barry K.W."/>
            <person name="Belfiori B."/>
            <person name="Cichocki N."/>
            <person name="Clum A."/>
            <person name="Dockter R.B."/>
            <person name="Fauchery L."/>
            <person name="Guy J."/>
            <person name="Iotti M."/>
            <person name="Le Tacon F."/>
            <person name="Lindquist E.A."/>
            <person name="Lipzen A."/>
            <person name="Malagnac F."/>
            <person name="Mello A."/>
            <person name="Molinier V."/>
            <person name="Miyauchi S."/>
            <person name="Poulain J."/>
            <person name="Riccioni C."/>
            <person name="Rubini A."/>
            <person name="Sitrit Y."/>
            <person name="Splivallo R."/>
            <person name="Traeger S."/>
            <person name="Wang M."/>
            <person name="Zifcakova L."/>
            <person name="Wipf D."/>
            <person name="Zambonelli A."/>
            <person name="Paolocci F."/>
            <person name="Nowrousian M."/>
            <person name="Ottonello S."/>
            <person name="Baldrian P."/>
            <person name="Spatafora J.W."/>
            <person name="Henrissat B."/>
            <person name="Nagy L.G."/>
            <person name="Aury J.M."/>
            <person name="Wincker P."/>
            <person name="Grigoriev I.V."/>
            <person name="Bonfante P."/>
            <person name="Martin F.M."/>
        </authorList>
    </citation>
    <scope>NUCLEOTIDE SEQUENCE [LARGE SCALE GENOMIC DNA]</scope>
    <source>
        <strain evidence="1 2">ATCC MYA-4762</strain>
    </source>
</reference>
<gene>
    <name evidence="1" type="ORF">L211DRAFT_845256</name>
</gene>
<sequence length="174" mass="19939">MYMHILWAWPSTKLFLPAHPSPGINIVNTRYYDEWVFQRQSLGYKERRFDVASAGQLRVGRAGKVTELKFPGSCGIMNRKQQIRDKLGRRMSRCFESGTVVDVGVEVEMIRGVASLTAWLENQNFVEYFLTHKLHVLAKLRVTKIIPKGIPKIISNVTPDCQGYSSVMCLFDWA</sequence>
<accession>A0A3N4M2J6</accession>
<proteinExistence type="predicted"/>
<evidence type="ECO:0000313" key="1">
    <source>
        <dbReference type="EMBL" id="RPB29270.1"/>
    </source>
</evidence>
<evidence type="ECO:0000313" key="2">
    <source>
        <dbReference type="Proteomes" id="UP000267821"/>
    </source>
</evidence>
<protein>
    <submittedName>
        <fullName evidence="1">Uncharacterized protein</fullName>
    </submittedName>
</protein>
<dbReference type="AlphaFoldDB" id="A0A3N4M2J6"/>